<evidence type="ECO:0000313" key="1">
    <source>
        <dbReference type="EMBL" id="GAG81073.1"/>
    </source>
</evidence>
<comment type="caution">
    <text evidence="1">The sequence shown here is derived from an EMBL/GenBank/DDBJ whole genome shotgun (WGS) entry which is preliminary data.</text>
</comment>
<reference evidence="1" key="1">
    <citation type="journal article" date="2014" name="Front. Microbiol.">
        <title>High frequency of phylogenetically diverse reductive dehalogenase-homologous genes in deep subseafloor sedimentary metagenomes.</title>
        <authorList>
            <person name="Kawai M."/>
            <person name="Futagami T."/>
            <person name="Toyoda A."/>
            <person name="Takaki Y."/>
            <person name="Nishi S."/>
            <person name="Hori S."/>
            <person name="Arai W."/>
            <person name="Tsubouchi T."/>
            <person name="Morono Y."/>
            <person name="Uchiyama I."/>
            <person name="Ito T."/>
            <person name="Fujiyama A."/>
            <person name="Inagaki F."/>
            <person name="Takami H."/>
        </authorList>
    </citation>
    <scope>NUCLEOTIDE SEQUENCE</scope>
    <source>
        <strain evidence="1">Expedition CK06-06</strain>
    </source>
</reference>
<name>X1BAD2_9ZZZZ</name>
<sequence length="299" mass="35448">CNAEDIEKLMDAPNARCIINTSENVEHLANGNSFIFYNKKNKTFLNYQPDRENISFELHLIQNSQNEQGLLDEVLKIKNTATKIYSDLNANNNSDNLPRLLSDYEQIYWDKILTFTQLYFNIQIPKFNRPKISSKKNNLALSKDFSEEYEFILKTNRKIGQKFIQLLHDYRFDKVNPANLEIDQLYYPKKLYNYLRNHHWTKGIPQEFITNWVQKLNTNSHLSENDRLDFQIVFDKLRIIPAKTIENLKEIKASKEPVNKDSSFDNKITKKSVETIPSIENFQEFKNWLLKKIDELENL</sequence>
<organism evidence="1">
    <name type="scientific">marine sediment metagenome</name>
    <dbReference type="NCBI Taxonomy" id="412755"/>
    <lineage>
        <taxon>unclassified sequences</taxon>
        <taxon>metagenomes</taxon>
        <taxon>ecological metagenomes</taxon>
    </lineage>
</organism>
<protein>
    <submittedName>
        <fullName evidence="1">Uncharacterized protein</fullName>
    </submittedName>
</protein>
<dbReference type="AlphaFoldDB" id="X1BAD2"/>
<feature type="non-terminal residue" evidence="1">
    <location>
        <position position="299"/>
    </location>
</feature>
<feature type="non-terminal residue" evidence="1">
    <location>
        <position position="1"/>
    </location>
</feature>
<gene>
    <name evidence="1" type="ORF">S01H4_33626</name>
</gene>
<proteinExistence type="predicted"/>
<accession>X1BAD2</accession>
<dbReference type="EMBL" id="BART01017717">
    <property type="protein sequence ID" value="GAG81073.1"/>
    <property type="molecule type" value="Genomic_DNA"/>
</dbReference>